<accession>D7DM51</accession>
<dbReference type="PANTHER" id="PTHR43133:SF8">
    <property type="entry name" value="RNA POLYMERASE SIGMA FACTOR HI_1459-RELATED"/>
    <property type="match status" value="1"/>
</dbReference>
<comment type="similarity">
    <text evidence="1">Belongs to the sigma-70 factor family. ECF subfamily.</text>
</comment>
<dbReference type="InterPro" id="IPR013249">
    <property type="entry name" value="RNA_pol_sigma70_r4_t2"/>
</dbReference>
<evidence type="ECO:0000313" key="8">
    <source>
        <dbReference type="EMBL" id="ADI30745.1"/>
    </source>
</evidence>
<dbReference type="Proteomes" id="UP000000383">
    <property type="component" value="Chromosome"/>
</dbReference>
<dbReference type="KEGG" id="meh:M301_2382"/>
<dbReference type="NCBIfam" id="TIGR02943">
    <property type="entry name" value="Sig70_famx1"/>
    <property type="match status" value="1"/>
</dbReference>
<keyword evidence="5" id="KW-0804">Transcription</keyword>
<feature type="domain" description="RNA polymerase sigma factor 70 region 4 type 2" evidence="7">
    <location>
        <begin position="124"/>
        <end position="171"/>
    </location>
</feature>
<evidence type="ECO:0000313" key="9">
    <source>
        <dbReference type="Proteomes" id="UP000000383"/>
    </source>
</evidence>
<dbReference type="PANTHER" id="PTHR43133">
    <property type="entry name" value="RNA POLYMERASE ECF-TYPE SIGMA FACTO"/>
    <property type="match status" value="1"/>
</dbReference>
<dbReference type="OrthoDB" id="9782108at2"/>
<dbReference type="Gene3D" id="1.10.10.10">
    <property type="entry name" value="Winged helix-like DNA-binding domain superfamily/Winged helix DNA-binding domain"/>
    <property type="match status" value="1"/>
</dbReference>
<keyword evidence="2" id="KW-0805">Transcription regulation</keyword>
<dbReference type="GO" id="GO:0016987">
    <property type="term" value="F:sigma factor activity"/>
    <property type="evidence" value="ECO:0007669"/>
    <property type="project" value="UniProtKB-KW"/>
</dbReference>
<dbReference type="InterPro" id="IPR039425">
    <property type="entry name" value="RNA_pol_sigma-70-like"/>
</dbReference>
<dbReference type="InterPro" id="IPR007627">
    <property type="entry name" value="RNA_pol_sigma70_r2"/>
</dbReference>
<proteinExistence type="inferred from homology"/>
<dbReference type="InterPro" id="IPR036388">
    <property type="entry name" value="WH-like_DNA-bd_sf"/>
</dbReference>
<dbReference type="RefSeq" id="WP_013149053.1">
    <property type="nucleotide sequence ID" value="NC_014207.1"/>
</dbReference>
<dbReference type="GO" id="GO:0003677">
    <property type="term" value="F:DNA binding"/>
    <property type="evidence" value="ECO:0007669"/>
    <property type="project" value="UniProtKB-KW"/>
</dbReference>
<keyword evidence="3" id="KW-0731">Sigma factor</keyword>
<dbReference type="InterPro" id="IPR013325">
    <property type="entry name" value="RNA_pol_sigma_r2"/>
</dbReference>
<evidence type="ECO:0000259" key="7">
    <source>
        <dbReference type="Pfam" id="PF08281"/>
    </source>
</evidence>
<dbReference type="SUPFAM" id="SSF88659">
    <property type="entry name" value="Sigma3 and sigma4 domains of RNA polymerase sigma factors"/>
    <property type="match status" value="1"/>
</dbReference>
<dbReference type="STRING" id="666681.M301_2382"/>
<evidence type="ECO:0000256" key="5">
    <source>
        <dbReference type="ARBA" id="ARBA00023163"/>
    </source>
</evidence>
<gene>
    <name evidence="8" type="ordered locus">M301_2382</name>
</gene>
<protein>
    <submittedName>
        <fullName evidence="8">RNA polymerase, sigma-24 subunit, ECF subfamily</fullName>
    </submittedName>
</protein>
<dbReference type="Pfam" id="PF04542">
    <property type="entry name" value="Sigma70_r2"/>
    <property type="match status" value="1"/>
</dbReference>
<dbReference type="EMBL" id="CP002056">
    <property type="protein sequence ID" value="ADI30745.1"/>
    <property type="molecule type" value="Genomic_DNA"/>
</dbReference>
<dbReference type="Gene3D" id="1.10.1740.10">
    <property type="match status" value="1"/>
</dbReference>
<dbReference type="HOGENOM" id="CLU_047691_2_0_4"/>
<dbReference type="NCBIfam" id="TIGR02937">
    <property type="entry name" value="sigma70-ECF"/>
    <property type="match status" value="1"/>
</dbReference>
<dbReference type="InterPro" id="IPR014284">
    <property type="entry name" value="RNA_pol_sigma-70_dom"/>
</dbReference>
<dbReference type="eggNOG" id="COG1595">
    <property type="taxonomic scope" value="Bacteria"/>
</dbReference>
<evidence type="ECO:0000259" key="6">
    <source>
        <dbReference type="Pfam" id="PF04542"/>
    </source>
</evidence>
<dbReference type="InterPro" id="IPR014289">
    <property type="entry name" value="RNA_pol_sigma-24-rel"/>
</dbReference>
<evidence type="ECO:0000256" key="2">
    <source>
        <dbReference type="ARBA" id="ARBA00023015"/>
    </source>
</evidence>
<keyword evidence="4" id="KW-0238">DNA-binding</keyword>
<evidence type="ECO:0000256" key="4">
    <source>
        <dbReference type="ARBA" id="ARBA00023125"/>
    </source>
</evidence>
<keyword evidence="9" id="KW-1185">Reference proteome</keyword>
<organism evidence="8 9">
    <name type="scientific">Methylotenera versatilis (strain 301)</name>
    <dbReference type="NCBI Taxonomy" id="666681"/>
    <lineage>
        <taxon>Bacteria</taxon>
        <taxon>Pseudomonadati</taxon>
        <taxon>Pseudomonadota</taxon>
        <taxon>Betaproteobacteria</taxon>
        <taxon>Nitrosomonadales</taxon>
        <taxon>Methylophilaceae</taxon>
        <taxon>Methylotenera</taxon>
    </lineage>
</organism>
<name>D7DM51_METV0</name>
<reference evidence="9" key="1">
    <citation type="submission" date="2010-05" db="EMBL/GenBank/DDBJ databases">
        <title>Complete sequence of Methylotenera sp. 301.</title>
        <authorList>
            <person name="Lucas S."/>
            <person name="Copeland A."/>
            <person name="Lapidus A."/>
            <person name="Cheng J.-F."/>
            <person name="Bruce D."/>
            <person name="Goodwin L."/>
            <person name="Pitluck S."/>
            <person name="Clum A."/>
            <person name="Land M."/>
            <person name="Hauser L."/>
            <person name="Kyrpides N."/>
            <person name="Ivanova N."/>
            <person name="Chistoservova L."/>
            <person name="Kalyuzhnaya M."/>
            <person name="Woyke T."/>
        </authorList>
    </citation>
    <scope>NUCLEOTIDE SEQUENCE [LARGE SCALE GENOMIC DNA]</scope>
    <source>
        <strain evidence="9">301</strain>
    </source>
</reference>
<reference evidence="8 9" key="2">
    <citation type="journal article" date="2011" name="J. Bacteriol.">
        <title>Genomes of three methylotrophs from a single niche uncover genetic and metabolic divergence of Methylophilaceae.</title>
        <authorList>
            <person name="Lapidus A."/>
            <person name="Clum A."/>
            <person name="Labutti K."/>
            <person name="Kaluzhnaya M.G."/>
            <person name="Lim S."/>
            <person name="Beck D.A."/>
            <person name="Glavina Del Rio T."/>
            <person name="Nolan M."/>
            <person name="Mavromatis K."/>
            <person name="Huntemann M."/>
            <person name="Lucas S."/>
            <person name="Lidstrom M.E."/>
            <person name="Ivanova N."/>
            <person name="Chistoserdova L."/>
        </authorList>
    </citation>
    <scope>NUCLEOTIDE SEQUENCE [LARGE SCALE GENOMIC DNA]</scope>
    <source>
        <strain evidence="8 9">301</strain>
    </source>
</reference>
<dbReference type="GO" id="GO:0006352">
    <property type="term" value="P:DNA-templated transcription initiation"/>
    <property type="evidence" value="ECO:0007669"/>
    <property type="project" value="InterPro"/>
</dbReference>
<evidence type="ECO:0000256" key="3">
    <source>
        <dbReference type="ARBA" id="ARBA00023082"/>
    </source>
</evidence>
<feature type="domain" description="RNA polymerase sigma-70 region 2" evidence="6">
    <location>
        <begin position="11"/>
        <end position="72"/>
    </location>
</feature>
<dbReference type="SUPFAM" id="SSF88946">
    <property type="entry name" value="Sigma2 domain of RNA polymerase sigma factors"/>
    <property type="match status" value="1"/>
</dbReference>
<evidence type="ECO:0000256" key="1">
    <source>
        <dbReference type="ARBA" id="ARBA00010641"/>
    </source>
</evidence>
<dbReference type="Pfam" id="PF08281">
    <property type="entry name" value="Sigma70_r4_2"/>
    <property type="match status" value="1"/>
</dbReference>
<dbReference type="InterPro" id="IPR013324">
    <property type="entry name" value="RNA_pol_sigma_r3/r4-like"/>
</dbReference>
<dbReference type="AlphaFoldDB" id="D7DM51"/>
<sequence>MNTNVNDWLNDHGDYLYRFALARLRDPHQAEDAVQETMLAAIKSDSFEGDSSARTWLTGILKHKIIDLQRKQIREQPLSDLIDLDASDTSMDDFFDKTGHWLDKPQTLDMPENALEQKQFLSILSGCMDKLPAKLAAIFMMRDVHEVENENICKELDITATNAWVMLYRARMGLRKCLEINWIAG</sequence>